<dbReference type="Gene3D" id="3.40.50.300">
    <property type="entry name" value="P-loop containing nucleotide triphosphate hydrolases"/>
    <property type="match status" value="1"/>
</dbReference>
<organism evidence="3 4">
    <name type="scientific">Nocardia goodfellowii</name>
    <dbReference type="NCBI Taxonomy" id="882446"/>
    <lineage>
        <taxon>Bacteria</taxon>
        <taxon>Bacillati</taxon>
        <taxon>Actinomycetota</taxon>
        <taxon>Actinomycetes</taxon>
        <taxon>Mycobacteriales</taxon>
        <taxon>Nocardiaceae</taxon>
        <taxon>Nocardia</taxon>
    </lineage>
</organism>
<sequence>MPRWRWEGRSAKTTDSVTDTHASGERSIAIGEHSFVGAAFTGDNARAIQLPVEAFRPIAQVQAPPGIDNVPARSAHFVGRERELARLDSALSGAGPVVLAVHGLGGIGKTTLVAEWAARGGRAPVRWVTADTSAGVERGLAEFAGALQPALAQVLTVEQLAERTLQWLATHSGWLLVLDNVNNPADIADVLARAHGGGRIVITSRLGTGWQSVGAAIVRVDVLESSDSEALLTGLVTADGPRSLDGVVELCAVLGHLPLAVEQAGAYLAQNPFITPRGYLDLLSQYPGDMYRQTGEAADPDRTIARIWRVTLDRIITDHPLAADVLRILAWYAPDTIPVTLLEGLADPPALHSALGALVAYNMITPNPERGTLAIHRLVQAVARTPDLDDGERMPAVIEHAHARAAVMLRKALPDWGDPATWPTWRLLLPHVDVLLARSGDDTVVTAEILSRAGKFLEGQGGHDRAIAYAHRAFAARARILGNDHPDTLGSRHDLASAYGSAGETTEAISRYERNLADRERVLGTDHPDTLTSQNNLAEAYSKAGRIAEAIPLLERTLTDREQILSSDHPDTLASRNNLASVYGSAGRTLEAIPVLERTVTDIERVLGPGHPSALTSRNNLAGAYESAGRFTEAIDLLERNLADRARILGSDHPDTLTARNNLASAYRRTGRNTEAIALLERNLADTARILGPDHTTSLTSRNNLASLYGAAGRVIEAIPLYERNLADRERILGPDHPDTLTSRNNLADAYSRAGRSTEAIALHERNLADRERILGDDHPHTLSSLNNLASAYSKAGRATDAIPLYDRTIADSERILGPDHPDTLTCRNNLASAYHKTGRTAEAIVLHERNLTDRTRILGTDHPDTVSSRNAIDRLRSQRSPD</sequence>
<comment type="caution">
    <text evidence="3">The sequence shown here is derived from an EMBL/GenBank/DDBJ whole genome shotgun (WGS) entry which is preliminary data.</text>
</comment>
<dbReference type="Proteomes" id="UP001519325">
    <property type="component" value="Unassembled WGS sequence"/>
</dbReference>
<reference evidence="3 4" key="1">
    <citation type="submission" date="2021-03" db="EMBL/GenBank/DDBJ databases">
        <title>Sequencing the genomes of 1000 actinobacteria strains.</title>
        <authorList>
            <person name="Klenk H.-P."/>
        </authorList>
    </citation>
    <scope>NUCLEOTIDE SEQUENCE [LARGE SCALE GENOMIC DNA]</scope>
    <source>
        <strain evidence="3 4">DSM 45516</strain>
    </source>
</reference>
<dbReference type="Pfam" id="PF13191">
    <property type="entry name" value="AAA_16"/>
    <property type="match status" value="1"/>
</dbReference>
<dbReference type="PANTHER" id="PTHR46082">
    <property type="entry name" value="ATP/GTP-BINDING PROTEIN-RELATED"/>
    <property type="match status" value="1"/>
</dbReference>
<evidence type="ECO:0000256" key="1">
    <source>
        <dbReference type="SAM" id="MobiDB-lite"/>
    </source>
</evidence>
<dbReference type="Pfam" id="PF13424">
    <property type="entry name" value="TPR_12"/>
    <property type="match status" value="4"/>
</dbReference>
<feature type="domain" description="Orc1-like AAA ATPase" evidence="2">
    <location>
        <begin position="77"/>
        <end position="157"/>
    </location>
</feature>
<proteinExistence type="predicted"/>
<gene>
    <name evidence="3" type="ORF">BJ987_003381</name>
</gene>
<dbReference type="SUPFAM" id="SSF48452">
    <property type="entry name" value="TPR-like"/>
    <property type="match status" value="3"/>
</dbReference>
<dbReference type="InterPro" id="IPR027417">
    <property type="entry name" value="P-loop_NTPase"/>
</dbReference>
<dbReference type="EMBL" id="JAGGMR010000001">
    <property type="protein sequence ID" value="MBP2190480.1"/>
    <property type="molecule type" value="Genomic_DNA"/>
</dbReference>
<feature type="region of interest" description="Disordered" evidence="1">
    <location>
        <begin position="1"/>
        <end position="20"/>
    </location>
</feature>
<evidence type="ECO:0000259" key="2">
    <source>
        <dbReference type="Pfam" id="PF13191"/>
    </source>
</evidence>
<dbReference type="Gene3D" id="1.25.40.10">
    <property type="entry name" value="Tetratricopeptide repeat domain"/>
    <property type="match status" value="3"/>
</dbReference>
<evidence type="ECO:0000313" key="3">
    <source>
        <dbReference type="EMBL" id="MBP2190480.1"/>
    </source>
</evidence>
<dbReference type="PANTHER" id="PTHR46082:SF6">
    <property type="entry name" value="AAA+ ATPASE DOMAIN-CONTAINING PROTEIN-RELATED"/>
    <property type="match status" value="1"/>
</dbReference>
<keyword evidence="4" id="KW-1185">Reference proteome</keyword>
<dbReference type="RefSeq" id="WP_209890664.1">
    <property type="nucleotide sequence ID" value="NZ_JAGGMR010000001.1"/>
</dbReference>
<dbReference type="SUPFAM" id="SSF52540">
    <property type="entry name" value="P-loop containing nucleoside triphosphate hydrolases"/>
    <property type="match status" value="1"/>
</dbReference>
<dbReference type="Pfam" id="PF13374">
    <property type="entry name" value="TPR_10"/>
    <property type="match status" value="2"/>
</dbReference>
<dbReference type="PRINTS" id="PR00381">
    <property type="entry name" value="KINESINLIGHT"/>
</dbReference>
<dbReference type="InterPro" id="IPR011990">
    <property type="entry name" value="TPR-like_helical_dom_sf"/>
</dbReference>
<feature type="compositionally biased region" description="Basic and acidic residues" evidence="1">
    <location>
        <begin position="1"/>
        <end position="12"/>
    </location>
</feature>
<accession>A0ABS4QFN2</accession>
<dbReference type="InterPro" id="IPR041664">
    <property type="entry name" value="AAA_16"/>
</dbReference>
<protein>
    <submittedName>
        <fullName evidence="3">Tetratricopeptide (TPR) repeat protein</fullName>
    </submittedName>
</protein>
<evidence type="ECO:0000313" key="4">
    <source>
        <dbReference type="Proteomes" id="UP001519325"/>
    </source>
</evidence>
<name>A0ABS4QFN2_9NOCA</name>
<dbReference type="InterPro" id="IPR053137">
    <property type="entry name" value="NLR-like"/>
</dbReference>